<organism evidence="1 2">
    <name type="scientific">Desulfofustis glycolicus DSM 9705</name>
    <dbReference type="NCBI Taxonomy" id="1121409"/>
    <lineage>
        <taxon>Bacteria</taxon>
        <taxon>Pseudomonadati</taxon>
        <taxon>Thermodesulfobacteriota</taxon>
        <taxon>Desulfobulbia</taxon>
        <taxon>Desulfobulbales</taxon>
        <taxon>Desulfocapsaceae</taxon>
        <taxon>Desulfofustis</taxon>
    </lineage>
</organism>
<dbReference type="STRING" id="1121409.SAMN02745124_04491"/>
<proteinExistence type="predicted"/>
<reference evidence="1 2" key="1">
    <citation type="submission" date="2016-11" db="EMBL/GenBank/DDBJ databases">
        <authorList>
            <person name="Jaros S."/>
            <person name="Januszkiewicz K."/>
            <person name="Wedrychowicz H."/>
        </authorList>
    </citation>
    <scope>NUCLEOTIDE SEQUENCE [LARGE SCALE GENOMIC DNA]</scope>
    <source>
        <strain evidence="1 2">DSM 9705</strain>
    </source>
</reference>
<dbReference type="AlphaFoldDB" id="A0A1M5YV78"/>
<protein>
    <recommendedName>
        <fullName evidence="3">TIGR04255 family protein</fullName>
    </recommendedName>
</protein>
<dbReference type="Proteomes" id="UP000184139">
    <property type="component" value="Unassembled WGS sequence"/>
</dbReference>
<keyword evidence="2" id="KW-1185">Reference proteome</keyword>
<gene>
    <name evidence="1" type="ORF">SAMN02745124_04491</name>
</gene>
<evidence type="ECO:0000313" key="1">
    <source>
        <dbReference type="EMBL" id="SHI15977.1"/>
    </source>
</evidence>
<evidence type="ECO:0008006" key="3">
    <source>
        <dbReference type="Google" id="ProtNLM"/>
    </source>
</evidence>
<dbReference type="RefSeq" id="WP_073379608.1">
    <property type="nucleotide sequence ID" value="NZ_FQXS01000072.1"/>
</dbReference>
<accession>A0A1M5YV78</accession>
<evidence type="ECO:0000313" key="2">
    <source>
        <dbReference type="Proteomes" id="UP000184139"/>
    </source>
</evidence>
<dbReference type="OrthoDB" id="1446591at2"/>
<name>A0A1M5YV78_9BACT</name>
<sequence>MRDHIKQYKSIVLIGKFNPVIFQPYWFSANKLIGEQDGSKADIKIIHQDVVNFGLDWCNIEITRDRYVINTTLDYAIEMIRDLTIGTFQLLVHTPIKMLGVNTELHFDLKSEHIWHKFGHNLTPKTPYWNSLINPGMLSVSVRGDRPDDYIGKINVDAKGSKETKFGVSVRVNDHYETQESETSGCQQILDILISDWANSEQRANDIIRGVLVTATN</sequence>
<dbReference type="EMBL" id="FQXS01000072">
    <property type="protein sequence ID" value="SHI15977.1"/>
    <property type="molecule type" value="Genomic_DNA"/>
</dbReference>